<reference evidence="2" key="1">
    <citation type="submission" date="2022-12" db="EMBL/GenBank/DDBJ databases">
        <title>New Phytohabitans aurantiacus sp. RD004123 nov., an actinomycete isolated from soil.</title>
        <authorList>
            <person name="Triningsih D.W."/>
            <person name="Harunari E."/>
            <person name="Igarashi Y."/>
        </authorList>
    </citation>
    <scope>NUCLEOTIDE SEQUENCE</scope>
    <source>
        <strain evidence="2">RD004123</strain>
    </source>
</reference>
<accession>A0ABQ5QW06</accession>
<gene>
    <name evidence="2" type="ORF">Pa4123_37400</name>
</gene>
<name>A0ABQ5QW06_9ACTN</name>
<sequence length="1098" mass="117322">MHARLSEAASAVYAAADDVSGLSAAIDVLERGLPRVAADHPHRGIFLGLLGEAFGLRFSLTSVPADIEAAVAFGEQAVVALPADDPQRGVAYSRLAEHYIVRFEAVGNPSDLDATVGCCEQALAEALATPVVLARLAYAHQCRAELGGAPADVDAQIRHAEHGLEVADAADSYRPVLHELAAAGYERRYERARDVGDLDAAITCREAVVGDGLRGGMLARDLSNLSFAYLERYEATGGSADVHSAIDCAGRALEIAGEDNRDYAELLYKLGLAFRARFNLAGDAADLRKYVELTQESRRRASAHYQGIALVNLAVSYVQRYEYLGDHRDLEASIEVGEEALADGGLTSQQRGTCVANLSKMYRKRFERYGAQGDLDHAVQLGHRAVRALPDGHPELVSRLEGLANAYSERFERFRDLEDLTTAVELGERALAIAGIRHTERRQIQSNLSGYLLQRYLGGGDPADLDASAGYSLQALGATDEADPQWAQFADALAGALLHRHRLNARTGEVAGHADLDKAIDLIARAATATGPDSPFFLRRLQNLAVAYQEEAVDPERRAGVVRRLVEAVGTATDTTPTAQASARTNIGHLALQAGMLTEAAAMWRGAVELLPLCAPQGLAWSDQEHQLSHSGSLVGEATATLLAIGDVAGAVELAELGRGILLSNQLSARIDVAELSRSAPDLAEEFKILVSEMDTQSPMDGRLHDLTGAPAPRRPPRHLADRWDQLLHRIREFPEFAGFLVPPRIAELQSAAADGAVVLVNVGTLGGDAVVLKPDALLRVRLPELTEADARAHANALAGVEFFTENRVAQARTTRPAGATHDLLAWLWETVTGPVLTALGYDTPPDAGQPTPRVWWVATGVLSLLPLHAAGLPDGPSALDRVVSSYTPTIRALILGRQRTGTDTRTQLTVTMRHTDGLPDLPATAAETAYLLARNPDAVALADGEASAAAVLDALSGAGWVHFACHATSHPEKASKSGLHLHDRMLRVPEISGAGPRGGEFAYLSACSTGQGSLFQADQAIHLASAFQLAGYRHVVATLWSVNDQVAAMAARRFYRLLGDSSTADGAAVALHDVTRRLRARFPAHPELWAPFVHSGP</sequence>
<keyword evidence="3" id="KW-1185">Reference proteome</keyword>
<dbReference type="Pfam" id="PF12770">
    <property type="entry name" value="CHAT"/>
    <property type="match status" value="1"/>
</dbReference>
<dbReference type="InterPro" id="IPR024983">
    <property type="entry name" value="CHAT_dom"/>
</dbReference>
<comment type="caution">
    <text evidence="2">The sequence shown here is derived from an EMBL/GenBank/DDBJ whole genome shotgun (WGS) entry which is preliminary data.</text>
</comment>
<dbReference type="Proteomes" id="UP001144280">
    <property type="component" value="Unassembled WGS sequence"/>
</dbReference>
<dbReference type="RefSeq" id="WP_281897376.1">
    <property type="nucleotide sequence ID" value="NZ_BSDI01000017.1"/>
</dbReference>
<feature type="domain" description="CHAT" evidence="1">
    <location>
        <begin position="824"/>
        <end position="1097"/>
    </location>
</feature>
<proteinExistence type="predicted"/>
<evidence type="ECO:0000259" key="1">
    <source>
        <dbReference type="Pfam" id="PF12770"/>
    </source>
</evidence>
<dbReference type="InterPro" id="IPR011990">
    <property type="entry name" value="TPR-like_helical_dom_sf"/>
</dbReference>
<evidence type="ECO:0000313" key="2">
    <source>
        <dbReference type="EMBL" id="GLH98465.1"/>
    </source>
</evidence>
<protein>
    <submittedName>
        <fullName evidence="2">CHAT domain-containing protein</fullName>
    </submittedName>
</protein>
<organism evidence="2 3">
    <name type="scientific">Phytohabitans aurantiacus</name>
    <dbReference type="NCBI Taxonomy" id="3016789"/>
    <lineage>
        <taxon>Bacteria</taxon>
        <taxon>Bacillati</taxon>
        <taxon>Actinomycetota</taxon>
        <taxon>Actinomycetes</taxon>
        <taxon>Micromonosporales</taxon>
        <taxon>Micromonosporaceae</taxon>
    </lineage>
</organism>
<dbReference type="Gene3D" id="1.25.40.10">
    <property type="entry name" value="Tetratricopeptide repeat domain"/>
    <property type="match status" value="2"/>
</dbReference>
<dbReference type="EMBL" id="BSDI01000017">
    <property type="protein sequence ID" value="GLH98465.1"/>
    <property type="molecule type" value="Genomic_DNA"/>
</dbReference>
<evidence type="ECO:0000313" key="3">
    <source>
        <dbReference type="Proteomes" id="UP001144280"/>
    </source>
</evidence>